<dbReference type="GO" id="GO:0016020">
    <property type="term" value="C:membrane"/>
    <property type="evidence" value="ECO:0007669"/>
    <property type="project" value="InterPro"/>
</dbReference>
<accession>A0A0B7FK33</accession>
<dbReference type="InterPro" id="IPR023827">
    <property type="entry name" value="Peptidase_S8_Asp-AS"/>
</dbReference>
<dbReference type="InterPro" id="IPR046450">
    <property type="entry name" value="PA_dom_sf"/>
</dbReference>
<proteinExistence type="inferred from homology"/>
<evidence type="ECO:0000256" key="1">
    <source>
        <dbReference type="ARBA" id="ARBA00011073"/>
    </source>
</evidence>
<feature type="active site" description="Charge relay system" evidence="8 9">
    <location>
        <position position="217"/>
    </location>
</feature>
<dbReference type="SUPFAM" id="SSF52743">
    <property type="entry name" value="Subtilisin-like"/>
    <property type="match status" value="1"/>
</dbReference>
<dbReference type="EMBL" id="LN679128">
    <property type="protein sequence ID" value="CEL57269.1"/>
    <property type="molecule type" value="Genomic_DNA"/>
</dbReference>
<dbReference type="Gene3D" id="3.40.50.200">
    <property type="entry name" value="Peptidase S8/S53 domain"/>
    <property type="match status" value="1"/>
</dbReference>
<gene>
    <name evidence="15" type="ORF">RSOLAG1IB_08481</name>
</gene>
<keyword evidence="4 9" id="KW-0645">Protease</keyword>
<keyword evidence="6 9" id="KW-0378">Hydrolase</keyword>
<feature type="domain" description="C5a peptidase/Subtilisin-like protease SBT2-like Fn3-like" evidence="14">
    <location>
        <begin position="602"/>
        <end position="706"/>
    </location>
</feature>
<dbReference type="Proteomes" id="UP000059188">
    <property type="component" value="Unassembled WGS sequence"/>
</dbReference>
<dbReference type="InterPro" id="IPR010435">
    <property type="entry name" value="C5a/SBT2-like_Fn3"/>
</dbReference>
<dbReference type="PANTHER" id="PTHR43806">
    <property type="entry name" value="PEPTIDASE S8"/>
    <property type="match status" value="1"/>
</dbReference>
<evidence type="ECO:0000256" key="8">
    <source>
        <dbReference type="PIRSR" id="PIRSR615500-1"/>
    </source>
</evidence>
<dbReference type="GO" id="GO:0004252">
    <property type="term" value="F:serine-type endopeptidase activity"/>
    <property type="evidence" value="ECO:0007669"/>
    <property type="project" value="UniProtKB-UniRule"/>
</dbReference>
<evidence type="ECO:0000256" key="11">
    <source>
        <dbReference type="SAM" id="SignalP"/>
    </source>
</evidence>
<evidence type="ECO:0000256" key="3">
    <source>
        <dbReference type="ARBA" id="ARBA00022525"/>
    </source>
</evidence>
<keyword evidence="3" id="KW-0964">Secreted</keyword>
<dbReference type="PROSITE" id="PS00137">
    <property type="entry name" value="SUBTILASE_HIS"/>
    <property type="match status" value="1"/>
</dbReference>
<keyword evidence="7 9" id="KW-0720">Serine protease</keyword>
<evidence type="ECO:0000313" key="15">
    <source>
        <dbReference type="EMBL" id="CEL57269.1"/>
    </source>
</evidence>
<evidence type="ECO:0000256" key="4">
    <source>
        <dbReference type="ARBA" id="ARBA00022670"/>
    </source>
</evidence>
<dbReference type="PANTHER" id="PTHR43806:SF66">
    <property type="entry name" value="SERIN ENDOPEPTIDASE"/>
    <property type="match status" value="1"/>
</dbReference>
<feature type="chain" id="PRO_5002115862" evidence="11">
    <location>
        <begin position="17"/>
        <end position="910"/>
    </location>
</feature>
<dbReference type="PROSITE" id="PS51892">
    <property type="entry name" value="SUBTILASE"/>
    <property type="match status" value="1"/>
</dbReference>
<evidence type="ECO:0000259" key="12">
    <source>
        <dbReference type="Pfam" id="PF00082"/>
    </source>
</evidence>
<protein>
    <submittedName>
        <fullName evidence="15">Minor extracellular protease vpr</fullName>
    </submittedName>
</protein>
<dbReference type="CDD" id="cd07489">
    <property type="entry name" value="Peptidases_S8_5"/>
    <property type="match status" value="1"/>
</dbReference>
<feature type="domain" description="Peptidase S8/S53" evidence="12">
    <location>
        <begin position="156"/>
        <end position="567"/>
    </location>
</feature>
<evidence type="ECO:0000256" key="6">
    <source>
        <dbReference type="ARBA" id="ARBA00022801"/>
    </source>
</evidence>
<dbReference type="Pfam" id="PF06280">
    <property type="entry name" value="fn3_5"/>
    <property type="match status" value="1"/>
</dbReference>
<dbReference type="InterPro" id="IPR000209">
    <property type="entry name" value="Peptidase_S8/S53_dom"/>
</dbReference>
<evidence type="ECO:0000256" key="2">
    <source>
        <dbReference type="ARBA" id="ARBA00022512"/>
    </source>
</evidence>
<evidence type="ECO:0000256" key="9">
    <source>
        <dbReference type="PROSITE-ProRule" id="PRU01240"/>
    </source>
</evidence>
<evidence type="ECO:0000256" key="10">
    <source>
        <dbReference type="RuleBase" id="RU003355"/>
    </source>
</evidence>
<dbReference type="GO" id="GO:0006508">
    <property type="term" value="P:proteolysis"/>
    <property type="evidence" value="ECO:0007669"/>
    <property type="project" value="UniProtKB-KW"/>
</dbReference>
<reference evidence="15 16" key="1">
    <citation type="submission" date="2014-11" db="EMBL/GenBank/DDBJ databases">
        <authorList>
            <person name="Wibberg Daniel"/>
        </authorList>
    </citation>
    <scope>NUCLEOTIDE SEQUENCE [LARGE SCALE GENOMIC DNA]</scope>
    <source>
        <strain evidence="15">Rhizoctonia solani AG1-IB 7/3/14</strain>
    </source>
</reference>
<dbReference type="PROSITE" id="PS00138">
    <property type="entry name" value="SUBTILASE_SER"/>
    <property type="match status" value="1"/>
</dbReference>
<name>A0A0B7FK33_THACB</name>
<keyword evidence="2" id="KW-0134">Cell wall</keyword>
<dbReference type="Gene3D" id="3.50.30.30">
    <property type="match status" value="1"/>
</dbReference>
<dbReference type="AlphaFoldDB" id="A0A0B7FK33"/>
<dbReference type="STRING" id="1108050.A0A0B7FK33"/>
<dbReference type="InterPro" id="IPR036852">
    <property type="entry name" value="Peptidase_S8/S53_dom_sf"/>
</dbReference>
<dbReference type="InterPro" id="IPR050131">
    <property type="entry name" value="Peptidase_S8_subtilisin-like"/>
</dbReference>
<evidence type="ECO:0000256" key="5">
    <source>
        <dbReference type="ARBA" id="ARBA00022729"/>
    </source>
</evidence>
<evidence type="ECO:0000259" key="14">
    <source>
        <dbReference type="Pfam" id="PF06280"/>
    </source>
</evidence>
<sequence>MWFIIACAAAAHLVSAAVDIKSVEHRQTGNAVPNLYLVEFSEGSHLKRGFSSPHEELYYDLARRGANWEITKKYSDNSLAFNGAIVKLGSKGDLPKLAEANGVQSITPVYMHPRPSPVYQQAMKGSPDGAAPNYQDTYSTHVMTGVDKLHKEGYFGKGITIGIIDTGIDYTHPFLGGKFGPGNKVVGGYDFVGDAYTGGAESQPVPDNDPLDQCEGHGTHVAGIIGANPNNPWNISGVAYESEINAYRVFGCTGGVSDDIIIDALLRALKDGNDIITLSLGGPSGWTESASAVIASRIADKGRIVTVAAGNDGQYGSWYASGPATGRSVISVGSIDNIVLNIQNAIVSNGRKIPYLSLTSLDISAGLPIYATSQDPTVVDDACNPLPSNTPDLSNSLVLIRRGTCAFVSKFDNAAKFGAKNFLVYDNTDRPLASIAVGNYTATLIAQSDGIFLLYEGVPNNYTVSFLNDPAIISNPTGGLVSSFSTYGPTFDMYPKPAFAAPGGSILSTLPVPLGSWGILSGTSMATPFVAGSAALLLQVRGKSAETFKAARSLFQSTAIPVKQTSANDSLLETASHQGAGLLNVYDAIKNTGSLHPTELLLNDTASFNGVHKIVVKNSGKQPVTYTFAHVPAGTANTINGIEAIPGPVPLTNNAASVSIDPSTIIVQPGSSLPVLVTIKPPTAVDAKAFPIYSGYITATGSDNSTLRSTYMGLAAEIKSAQIIDNTDRYFGVQLPLIMDKDGNPVPSGGSAVYTMNGTDVPLVIYRLVFGTPRLSLDLIDSKTNVTSNAPRSLDVPTKLTKRSNLIPDLGSKLELSVLGWLFPNKCKACNGGIETLGALSYQDYLPRNTIALTPQDGGYSTIQISTFANGTQIPDGSYKILLRALKIGGMGQNNEDETWVSPEITVKRT</sequence>
<feature type="signal peptide" evidence="11">
    <location>
        <begin position="1"/>
        <end position="16"/>
    </location>
</feature>
<evidence type="ECO:0000313" key="16">
    <source>
        <dbReference type="Proteomes" id="UP000059188"/>
    </source>
</evidence>
<dbReference type="GO" id="GO:0005615">
    <property type="term" value="C:extracellular space"/>
    <property type="evidence" value="ECO:0007669"/>
    <property type="project" value="TreeGrafter"/>
</dbReference>
<dbReference type="SUPFAM" id="SSF52025">
    <property type="entry name" value="PA domain"/>
    <property type="match status" value="1"/>
</dbReference>
<dbReference type="InterPro" id="IPR015500">
    <property type="entry name" value="Peptidase_S8_subtilisin-rel"/>
</dbReference>
<evidence type="ECO:0000256" key="7">
    <source>
        <dbReference type="ARBA" id="ARBA00022825"/>
    </source>
</evidence>
<keyword evidence="16" id="KW-1185">Reference proteome</keyword>
<feature type="active site" description="Charge relay system" evidence="8 9">
    <location>
        <position position="524"/>
    </location>
</feature>
<feature type="domain" description="PA" evidence="13">
    <location>
        <begin position="379"/>
        <end position="435"/>
    </location>
</feature>
<dbReference type="Pfam" id="PF02225">
    <property type="entry name" value="PA"/>
    <property type="match status" value="1"/>
</dbReference>
<keyword evidence="5 11" id="KW-0732">Signal</keyword>
<dbReference type="OrthoDB" id="206201at2759"/>
<dbReference type="PRINTS" id="PR00723">
    <property type="entry name" value="SUBTILISIN"/>
</dbReference>
<dbReference type="InterPro" id="IPR023828">
    <property type="entry name" value="Peptidase_S8_Ser-AS"/>
</dbReference>
<feature type="active site" description="Charge relay system" evidence="8 9">
    <location>
        <position position="165"/>
    </location>
</feature>
<dbReference type="Pfam" id="PF00082">
    <property type="entry name" value="Peptidase_S8"/>
    <property type="match status" value="1"/>
</dbReference>
<evidence type="ECO:0000259" key="13">
    <source>
        <dbReference type="Pfam" id="PF02225"/>
    </source>
</evidence>
<comment type="similarity">
    <text evidence="1 9 10">Belongs to the peptidase S8 family.</text>
</comment>
<dbReference type="InterPro" id="IPR003137">
    <property type="entry name" value="PA_domain"/>
</dbReference>
<organism evidence="15 16">
    <name type="scientific">Thanatephorus cucumeris (strain AG1-IB / isolate 7/3/14)</name>
    <name type="common">Lettuce bottom rot fungus</name>
    <name type="synonym">Rhizoctonia solani</name>
    <dbReference type="NCBI Taxonomy" id="1108050"/>
    <lineage>
        <taxon>Eukaryota</taxon>
        <taxon>Fungi</taxon>
        <taxon>Dikarya</taxon>
        <taxon>Basidiomycota</taxon>
        <taxon>Agaricomycotina</taxon>
        <taxon>Agaricomycetes</taxon>
        <taxon>Cantharellales</taxon>
        <taxon>Ceratobasidiaceae</taxon>
        <taxon>Rhizoctonia</taxon>
        <taxon>Rhizoctonia solani AG-1</taxon>
    </lineage>
</organism>
<dbReference type="InterPro" id="IPR034187">
    <property type="entry name" value="Peptidases_S8_5"/>
</dbReference>
<dbReference type="InterPro" id="IPR022398">
    <property type="entry name" value="Peptidase_S8_His-AS"/>
</dbReference>
<dbReference type="PROSITE" id="PS00136">
    <property type="entry name" value="SUBTILASE_ASP"/>
    <property type="match status" value="1"/>
</dbReference>